<dbReference type="Proteomes" id="UP000530928">
    <property type="component" value="Unassembled WGS sequence"/>
</dbReference>
<dbReference type="PANTHER" id="PTHR42734">
    <property type="entry name" value="METAL TRANSPORT SYSTEM ATP-BINDING PROTEIN TM_0124-RELATED"/>
    <property type="match status" value="1"/>
</dbReference>
<dbReference type="InterPro" id="IPR050153">
    <property type="entry name" value="Metal_Ion_Import_ABC"/>
</dbReference>
<dbReference type="SMART" id="SM00382">
    <property type="entry name" value="AAA"/>
    <property type="match status" value="1"/>
</dbReference>
<comment type="similarity">
    <text evidence="1">Belongs to the ABC transporter superfamily.</text>
</comment>
<reference evidence="6 7" key="1">
    <citation type="submission" date="2020-07" db="EMBL/GenBank/DDBJ databases">
        <title>Genomic Encyclopedia of Type Strains, Phase IV (KMG-IV): sequencing the most valuable type-strain genomes for metagenomic binning, comparative biology and taxonomic classification.</title>
        <authorList>
            <person name="Goeker M."/>
        </authorList>
    </citation>
    <scope>NUCLEOTIDE SEQUENCE [LARGE SCALE GENOMIC DNA]</scope>
    <source>
        <strain evidence="6 7">DSM 45533</strain>
    </source>
</reference>
<dbReference type="InterPro" id="IPR047748">
    <property type="entry name" value="AztA-like"/>
</dbReference>
<dbReference type="GO" id="GO:0005524">
    <property type="term" value="F:ATP binding"/>
    <property type="evidence" value="ECO:0007669"/>
    <property type="project" value="UniProtKB-KW"/>
</dbReference>
<keyword evidence="3" id="KW-0547">Nucleotide-binding</keyword>
<dbReference type="InterPro" id="IPR017871">
    <property type="entry name" value="ABC_transporter-like_CS"/>
</dbReference>
<dbReference type="InterPro" id="IPR003593">
    <property type="entry name" value="AAA+_ATPase"/>
</dbReference>
<dbReference type="InterPro" id="IPR003439">
    <property type="entry name" value="ABC_transporter-like_ATP-bd"/>
</dbReference>
<dbReference type="NCBIfam" id="NF040873">
    <property type="entry name" value="AztA"/>
    <property type="match status" value="1"/>
</dbReference>
<dbReference type="RefSeq" id="WP_181609713.1">
    <property type="nucleotide sequence ID" value="NZ_BAABAM010000006.1"/>
</dbReference>
<feature type="domain" description="ABC transporter" evidence="5">
    <location>
        <begin position="3"/>
        <end position="220"/>
    </location>
</feature>
<proteinExistence type="inferred from homology"/>
<evidence type="ECO:0000256" key="4">
    <source>
        <dbReference type="ARBA" id="ARBA00022840"/>
    </source>
</evidence>
<dbReference type="Pfam" id="PF00005">
    <property type="entry name" value="ABC_tran"/>
    <property type="match status" value="1"/>
</dbReference>
<evidence type="ECO:0000256" key="1">
    <source>
        <dbReference type="ARBA" id="ARBA00005417"/>
    </source>
</evidence>
<evidence type="ECO:0000313" key="6">
    <source>
        <dbReference type="EMBL" id="MBA2890944.1"/>
    </source>
</evidence>
<sequence>MSVTVRELTAGYRKRAVLHRVSARMPGGAVTAVVGPNGSGKSTLLGVLAGVLAPMAGTVELPGGDRPGLVLQRSAVPDSLPITVRETVAMGRWGRRGPWRRLTAADRDVVEECLARLGLTGLAGLPLATLSGGQRQRALIAQGLAQEPGVLLLDEPVTGLDEASRGEVEGLMAEIAAHGVTVVHATHDPDAVSRADHCLLLSEGRLIAEGPPSAVVPARL</sequence>
<keyword evidence="7" id="KW-1185">Reference proteome</keyword>
<dbReference type="PANTHER" id="PTHR42734:SF5">
    <property type="entry name" value="IRON TRANSPORT SYSTEM ATP-BINDING PROTEIN HI_0361-RELATED"/>
    <property type="match status" value="1"/>
</dbReference>
<evidence type="ECO:0000259" key="5">
    <source>
        <dbReference type="PROSITE" id="PS50893"/>
    </source>
</evidence>
<dbReference type="PROSITE" id="PS00211">
    <property type="entry name" value="ABC_TRANSPORTER_1"/>
    <property type="match status" value="1"/>
</dbReference>
<dbReference type="AlphaFoldDB" id="A0A7W0CGY0"/>
<dbReference type="InterPro" id="IPR027417">
    <property type="entry name" value="P-loop_NTPase"/>
</dbReference>
<organism evidence="6 7">
    <name type="scientific">Nonomuraea soli</name>
    <dbReference type="NCBI Taxonomy" id="1032476"/>
    <lineage>
        <taxon>Bacteria</taxon>
        <taxon>Bacillati</taxon>
        <taxon>Actinomycetota</taxon>
        <taxon>Actinomycetes</taxon>
        <taxon>Streptosporangiales</taxon>
        <taxon>Streptosporangiaceae</taxon>
        <taxon>Nonomuraea</taxon>
    </lineage>
</organism>
<keyword evidence="2" id="KW-0813">Transport</keyword>
<name>A0A7W0CGY0_9ACTN</name>
<evidence type="ECO:0000256" key="2">
    <source>
        <dbReference type="ARBA" id="ARBA00022448"/>
    </source>
</evidence>
<dbReference type="PROSITE" id="PS50893">
    <property type="entry name" value="ABC_TRANSPORTER_2"/>
    <property type="match status" value="1"/>
</dbReference>
<evidence type="ECO:0000313" key="7">
    <source>
        <dbReference type="Proteomes" id="UP000530928"/>
    </source>
</evidence>
<dbReference type="SUPFAM" id="SSF52540">
    <property type="entry name" value="P-loop containing nucleoside triphosphate hydrolases"/>
    <property type="match status" value="1"/>
</dbReference>
<dbReference type="EMBL" id="JACDUR010000002">
    <property type="protein sequence ID" value="MBA2890944.1"/>
    <property type="molecule type" value="Genomic_DNA"/>
</dbReference>
<evidence type="ECO:0000256" key="3">
    <source>
        <dbReference type="ARBA" id="ARBA00022741"/>
    </source>
</evidence>
<keyword evidence="4 6" id="KW-0067">ATP-binding</keyword>
<comment type="caution">
    <text evidence="6">The sequence shown here is derived from an EMBL/GenBank/DDBJ whole genome shotgun (WGS) entry which is preliminary data.</text>
</comment>
<dbReference type="GO" id="GO:0016887">
    <property type="term" value="F:ATP hydrolysis activity"/>
    <property type="evidence" value="ECO:0007669"/>
    <property type="project" value="InterPro"/>
</dbReference>
<accession>A0A7W0CGY0</accession>
<dbReference type="Gene3D" id="3.40.50.300">
    <property type="entry name" value="P-loop containing nucleotide triphosphate hydrolases"/>
    <property type="match status" value="1"/>
</dbReference>
<protein>
    <submittedName>
        <fullName evidence="6">Zinc/manganese transport system ATP-binding protein</fullName>
    </submittedName>
</protein>
<gene>
    <name evidence="6" type="ORF">HNR30_002285</name>
</gene>